<gene>
    <name evidence="1" type="ORF">GNZ21_07845</name>
</gene>
<accession>A0A7K1UII0</accession>
<keyword evidence="2" id="KW-1185">Reference proteome</keyword>
<dbReference type="Proteomes" id="UP000460157">
    <property type="component" value="Unassembled WGS sequence"/>
</dbReference>
<dbReference type="EMBL" id="WRPM01000056">
    <property type="protein sequence ID" value="MVT26267.1"/>
    <property type="molecule type" value="Genomic_DNA"/>
</dbReference>
<evidence type="ECO:0000313" key="2">
    <source>
        <dbReference type="Proteomes" id="UP000460157"/>
    </source>
</evidence>
<dbReference type="RefSeq" id="WP_157323048.1">
    <property type="nucleotide sequence ID" value="NZ_BMFX01000016.1"/>
</dbReference>
<reference evidence="1 2" key="1">
    <citation type="submission" date="2019-12" db="EMBL/GenBank/DDBJ databases">
        <title>Nesterenkonia muleiensis sp. nov., a novel actinobacterium isolated from sap of Populus euphratica.</title>
        <authorList>
            <person name="Wang R."/>
        </authorList>
    </citation>
    <scope>NUCLEOTIDE SEQUENCE [LARGE SCALE GENOMIC DNA]</scope>
    <source>
        <strain evidence="1 2">F10</strain>
    </source>
</reference>
<evidence type="ECO:0000313" key="1">
    <source>
        <dbReference type="EMBL" id="MVT26267.1"/>
    </source>
</evidence>
<comment type="caution">
    <text evidence="1">The sequence shown here is derived from an EMBL/GenBank/DDBJ whole genome shotgun (WGS) entry which is preliminary data.</text>
</comment>
<dbReference type="AlphaFoldDB" id="A0A7K1UII0"/>
<sequence length="80" mass="9134">MSAVHEYTLPQRFALGMARTLTDWAESSAALRRDHRAELAQRRVGSAAAADPLLTRDAERLRTETRHRALRERFLGPSQY</sequence>
<name>A0A7K1UII0_9MICC</name>
<protein>
    <submittedName>
        <fullName evidence="1">Uncharacterized protein</fullName>
    </submittedName>
</protein>
<proteinExistence type="predicted"/>
<organism evidence="1 2">
    <name type="scientific">Nesterenkonia alkaliphila</name>
    <dbReference type="NCBI Taxonomy" id="1463631"/>
    <lineage>
        <taxon>Bacteria</taxon>
        <taxon>Bacillati</taxon>
        <taxon>Actinomycetota</taxon>
        <taxon>Actinomycetes</taxon>
        <taxon>Micrococcales</taxon>
        <taxon>Micrococcaceae</taxon>
        <taxon>Nesterenkonia</taxon>
    </lineage>
</organism>